<dbReference type="PANTHER" id="PTHR32071">
    <property type="entry name" value="TRANSCRIPTIONAL REGULATORY PROTEIN"/>
    <property type="match status" value="1"/>
</dbReference>
<dbReference type="InterPro" id="IPR009057">
    <property type="entry name" value="Homeodomain-like_sf"/>
</dbReference>
<dbReference type="InterPro" id="IPR002078">
    <property type="entry name" value="Sigma_54_int"/>
</dbReference>
<dbReference type="InterPro" id="IPR025943">
    <property type="entry name" value="Sigma_54_int_dom_ATP-bd_2"/>
</dbReference>
<dbReference type="PROSITE" id="PS00688">
    <property type="entry name" value="SIGMA54_INTERACT_3"/>
    <property type="match status" value="1"/>
</dbReference>
<dbReference type="InterPro" id="IPR011006">
    <property type="entry name" value="CheY-like_superfamily"/>
</dbReference>
<dbReference type="PROSITE" id="PS50045">
    <property type="entry name" value="SIGMA54_INTERACT_4"/>
    <property type="match status" value="1"/>
</dbReference>
<dbReference type="Gene3D" id="3.40.50.2300">
    <property type="match status" value="1"/>
</dbReference>
<accession>A0A5C4RYB5</accession>
<dbReference type="SMART" id="SM00448">
    <property type="entry name" value="REC"/>
    <property type="match status" value="1"/>
</dbReference>
<feature type="domain" description="Sigma-54 factor interaction" evidence="7">
    <location>
        <begin position="161"/>
        <end position="390"/>
    </location>
</feature>
<name>A0A5C4RYB5_9GAMM</name>
<feature type="domain" description="Response regulatory" evidence="8">
    <location>
        <begin position="24"/>
        <end position="138"/>
    </location>
</feature>
<evidence type="ECO:0000256" key="6">
    <source>
        <dbReference type="PROSITE-ProRule" id="PRU00169"/>
    </source>
</evidence>
<dbReference type="Pfam" id="PF00072">
    <property type="entry name" value="Response_reg"/>
    <property type="match status" value="1"/>
</dbReference>
<dbReference type="GO" id="GO:0005524">
    <property type="term" value="F:ATP binding"/>
    <property type="evidence" value="ECO:0007669"/>
    <property type="project" value="UniProtKB-KW"/>
</dbReference>
<dbReference type="SMART" id="SM00382">
    <property type="entry name" value="AAA"/>
    <property type="match status" value="1"/>
</dbReference>
<dbReference type="GO" id="GO:0000160">
    <property type="term" value="P:phosphorelay signal transduction system"/>
    <property type="evidence" value="ECO:0007669"/>
    <property type="project" value="InterPro"/>
</dbReference>
<comment type="caution">
    <text evidence="9">The sequence shown here is derived from an EMBL/GenBank/DDBJ whole genome shotgun (WGS) entry which is preliminary data.</text>
</comment>
<dbReference type="InterPro" id="IPR025944">
    <property type="entry name" value="Sigma_54_int_dom_CS"/>
</dbReference>
<organism evidence="9 10">
    <name type="scientific">Arenimonas terrae</name>
    <dbReference type="NCBI Taxonomy" id="2546226"/>
    <lineage>
        <taxon>Bacteria</taxon>
        <taxon>Pseudomonadati</taxon>
        <taxon>Pseudomonadota</taxon>
        <taxon>Gammaproteobacteria</taxon>
        <taxon>Lysobacterales</taxon>
        <taxon>Lysobacteraceae</taxon>
        <taxon>Arenimonas</taxon>
    </lineage>
</organism>
<protein>
    <submittedName>
        <fullName evidence="9">Sigma-54-dependent Fis family transcriptional regulator</fullName>
    </submittedName>
</protein>
<dbReference type="EMBL" id="SMDR01000001">
    <property type="protein sequence ID" value="TNJ35667.1"/>
    <property type="molecule type" value="Genomic_DNA"/>
</dbReference>
<keyword evidence="5" id="KW-0804">Transcription</keyword>
<evidence type="ECO:0000259" key="8">
    <source>
        <dbReference type="PROSITE" id="PS50110"/>
    </source>
</evidence>
<feature type="modified residue" description="4-aspartylphosphate" evidence="6">
    <location>
        <position position="73"/>
    </location>
</feature>
<dbReference type="Pfam" id="PF00158">
    <property type="entry name" value="Sigma54_activat"/>
    <property type="match status" value="1"/>
</dbReference>
<dbReference type="SUPFAM" id="SSF52540">
    <property type="entry name" value="P-loop containing nucleoside triphosphate hydrolases"/>
    <property type="match status" value="1"/>
</dbReference>
<dbReference type="PROSITE" id="PS00675">
    <property type="entry name" value="SIGMA54_INTERACT_1"/>
    <property type="match status" value="1"/>
</dbReference>
<reference evidence="9 10" key="1">
    <citation type="submission" date="2019-03" db="EMBL/GenBank/DDBJ databases">
        <title>Arenimonas daejeonensis sp. nov., isolated from compost.</title>
        <authorList>
            <person name="Jeon C.O."/>
        </authorList>
    </citation>
    <scope>NUCLEOTIDE SEQUENCE [LARGE SCALE GENOMIC DNA]</scope>
    <source>
        <strain evidence="9 10">R29</strain>
    </source>
</reference>
<dbReference type="Pfam" id="PF25601">
    <property type="entry name" value="AAA_lid_14"/>
    <property type="match status" value="1"/>
</dbReference>
<evidence type="ECO:0000256" key="3">
    <source>
        <dbReference type="ARBA" id="ARBA00023015"/>
    </source>
</evidence>
<evidence type="ECO:0000256" key="2">
    <source>
        <dbReference type="ARBA" id="ARBA00022840"/>
    </source>
</evidence>
<evidence type="ECO:0000256" key="4">
    <source>
        <dbReference type="ARBA" id="ARBA00023125"/>
    </source>
</evidence>
<dbReference type="Gene3D" id="1.10.10.60">
    <property type="entry name" value="Homeodomain-like"/>
    <property type="match status" value="1"/>
</dbReference>
<dbReference type="GO" id="GO:0043565">
    <property type="term" value="F:sequence-specific DNA binding"/>
    <property type="evidence" value="ECO:0007669"/>
    <property type="project" value="InterPro"/>
</dbReference>
<dbReference type="PROSITE" id="PS50110">
    <property type="entry name" value="RESPONSE_REGULATORY"/>
    <property type="match status" value="1"/>
</dbReference>
<sequence length="467" mass="50823">MCLADVPPDPERPVSDSPAAPLGRILAIDDDRDLLENFSFCLESSGFRVHTASTLQDGMKLAASQPFHVCLLDRSIGAESGMDALPRLRELAPQMRVIMVTAHSRVDDAVRAIAEGAADYLVKPCSPEQLRVAVARQMDTQRMLEKLERLEREGPRERAAPTSRNPAMARLLTLAEQVARTDANILLLGESGTGKGVLANALHEWSPRAAAPMATINCPSLPAELLESELFGHAKGSFTGATQSTQGRVSNADGGTLFLDEVGDFPLALQPKLLRFIQDKEYERIGDPVTRRADVRIVSATNRDLDAMVRDNSFRLDLLYRLNVISLVLPPLRERLEDLEDLAMTFIARYARSYHLPAARLAPSALARMRAYAWPGNVRELQNVMERAVILCPGEEIGADLLSLGSAPAGAGDPAAVLSPGAPVTLDELERRHIEAVLANAETLDAAARTLGIDSSTLYRKRKAYGL</sequence>
<evidence type="ECO:0000313" key="10">
    <source>
        <dbReference type="Proteomes" id="UP000305760"/>
    </source>
</evidence>
<dbReference type="OrthoDB" id="9804019at2"/>
<gene>
    <name evidence="9" type="ORF">E1B00_07945</name>
</gene>
<dbReference type="CDD" id="cd00009">
    <property type="entry name" value="AAA"/>
    <property type="match status" value="1"/>
</dbReference>
<keyword evidence="2" id="KW-0067">ATP-binding</keyword>
<evidence type="ECO:0000313" key="9">
    <source>
        <dbReference type="EMBL" id="TNJ35667.1"/>
    </source>
</evidence>
<dbReference type="InterPro" id="IPR001789">
    <property type="entry name" value="Sig_transdc_resp-reg_receiver"/>
</dbReference>
<evidence type="ECO:0000256" key="1">
    <source>
        <dbReference type="ARBA" id="ARBA00022741"/>
    </source>
</evidence>
<dbReference type="AlphaFoldDB" id="A0A5C4RYB5"/>
<dbReference type="Pfam" id="PF02954">
    <property type="entry name" value="HTH_8"/>
    <property type="match status" value="1"/>
</dbReference>
<keyword evidence="6" id="KW-0597">Phosphoprotein</keyword>
<dbReference type="PANTHER" id="PTHR32071:SF113">
    <property type="entry name" value="ALGINATE BIOSYNTHESIS TRANSCRIPTIONAL REGULATORY PROTEIN ALGB"/>
    <property type="match status" value="1"/>
</dbReference>
<evidence type="ECO:0000256" key="5">
    <source>
        <dbReference type="ARBA" id="ARBA00023163"/>
    </source>
</evidence>
<keyword evidence="4" id="KW-0238">DNA-binding</keyword>
<dbReference type="InterPro" id="IPR002197">
    <property type="entry name" value="HTH_Fis"/>
</dbReference>
<dbReference type="InterPro" id="IPR058031">
    <property type="entry name" value="AAA_lid_NorR"/>
</dbReference>
<dbReference type="Gene3D" id="1.10.8.60">
    <property type="match status" value="1"/>
</dbReference>
<dbReference type="Gene3D" id="3.40.50.300">
    <property type="entry name" value="P-loop containing nucleotide triphosphate hydrolases"/>
    <property type="match status" value="1"/>
</dbReference>
<dbReference type="Proteomes" id="UP000305760">
    <property type="component" value="Unassembled WGS sequence"/>
</dbReference>
<evidence type="ECO:0000259" key="7">
    <source>
        <dbReference type="PROSITE" id="PS50045"/>
    </source>
</evidence>
<dbReference type="CDD" id="cd00156">
    <property type="entry name" value="REC"/>
    <property type="match status" value="1"/>
</dbReference>
<dbReference type="InterPro" id="IPR027417">
    <property type="entry name" value="P-loop_NTPase"/>
</dbReference>
<dbReference type="SUPFAM" id="SSF52172">
    <property type="entry name" value="CheY-like"/>
    <property type="match status" value="1"/>
</dbReference>
<proteinExistence type="predicted"/>
<keyword evidence="3" id="KW-0805">Transcription regulation</keyword>
<dbReference type="InterPro" id="IPR025662">
    <property type="entry name" value="Sigma_54_int_dom_ATP-bd_1"/>
</dbReference>
<keyword evidence="10" id="KW-1185">Reference proteome</keyword>
<dbReference type="SUPFAM" id="SSF46689">
    <property type="entry name" value="Homeodomain-like"/>
    <property type="match status" value="1"/>
</dbReference>
<dbReference type="FunFam" id="3.40.50.300:FF:000006">
    <property type="entry name" value="DNA-binding transcriptional regulator NtrC"/>
    <property type="match status" value="1"/>
</dbReference>
<dbReference type="GO" id="GO:0006355">
    <property type="term" value="P:regulation of DNA-templated transcription"/>
    <property type="evidence" value="ECO:0007669"/>
    <property type="project" value="InterPro"/>
</dbReference>
<keyword evidence="1" id="KW-0547">Nucleotide-binding</keyword>
<dbReference type="InterPro" id="IPR003593">
    <property type="entry name" value="AAA+_ATPase"/>
</dbReference>
<dbReference type="PROSITE" id="PS00676">
    <property type="entry name" value="SIGMA54_INTERACT_2"/>
    <property type="match status" value="1"/>
</dbReference>